<evidence type="ECO:0000313" key="1">
    <source>
        <dbReference type="EMBL" id="SEI38589.1"/>
    </source>
</evidence>
<dbReference type="RefSeq" id="WP_093307912.1">
    <property type="nucleotide sequence ID" value="NZ_FNYH01000001.1"/>
</dbReference>
<reference evidence="2" key="1">
    <citation type="submission" date="2016-10" db="EMBL/GenBank/DDBJ databases">
        <authorList>
            <person name="Varghese N."/>
            <person name="Submissions S."/>
        </authorList>
    </citation>
    <scope>NUCLEOTIDE SEQUENCE [LARGE SCALE GENOMIC DNA]</scope>
    <source>
        <strain evidence="2">DSM 7165</strain>
    </source>
</reference>
<dbReference type="InterPro" id="IPR021445">
    <property type="entry name" value="DUF3095"/>
</dbReference>
<dbReference type="EMBL" id="FNYH01000001">
    <property type="protein sequence ID" value="SEI38589.1"/>
    <property type="molecule type" value="Genomic_DNA"/>
</dbReference>
<protein>
    <recommendedName>
        <fullName evidence="3">DUF3095 domain-containing protein</fullName>
    </recommendedName>
</protein>
<gene>
    <name evidence="1" type="ORF">SAMN05421831_101165</name>
</gene>
<dbReference type="Pfam" id="PF11294">
    <property type="entry name" value="DUF3095"/>
    <property type="match status" value="1"/>
</dbReference>
<sequence>MSTAHFYQDLAGVPNFETLLQLDAYQVLPDDWYLLIADIENSTDKIHAGAYQEVNTLGASCIISVLNVCRPLKIPYSFGGDGAVLAIPAAYYQASVQALQGTQTLAQHVYQLKLRIGAVTVKALNQHQAKVKVAKLQTQVSGQVNEQAAFMGQGLVLAETWLKQGKIQLAHNPQAQADFSGLQCRWNQIASPSETTLALLVEARGESLKAHLQIYQEVTAKIKEIYGEAIHPLNIDNLHMTYAESKLGIERKLHQYRKSKMSNFLYAIKTRFIVALASMMMATNIKTSGYAWGNYKADMLARTDYRKLEQGLRLIVAGTYQQQAQLVDYLHQQQNLGQLFFGIHSAQAALLTCMIFDPAKDHFHFVDAADGGYALAAKQLKQAKQAALV</sequence>
<organism evidence="1 2">
    <name type="scientific">Allopseudospirillum japonicum</name>
    <dbReference type="NCBI Taxonomy" id="64971"/>
    <lineage>
        <taxon>Bacteria</taxon>
        <taxon>Pseudomonadati</taxon>
        <taxon>Pseudomonadota</taxon>
        <taxon>Gammaproteobacteria</taxon>
        <taxon>Oceanospirillales</taxon>
        <taxon>Oceanospirillaceae</taxon>
        <taxon>Allopseudospirillum</taxon>
    </lineage>
</organism>
<keyword evidence="2" id="KW-1185">Reference proteome</keyword>
<proteinExistence type="predicted"/>
<dbReference type="STRING" id="64971.SAMN05421831_101165"/>
<evidence type="ECO:0000313" key="2">
    <source>
        <dbReference type="Proteomes" id="UP000242999"/>
    </source>
</evidence>
<dbReference type="Proteomes" id="UP000242999">
    <property type="component" value="Unassembled WGS sequence"/>
</dbReference>
<dbReference type="AlphaFoldDB" id="A0A1H6Q418"/>
<name>A0A1H6Q418_9GAMM</name>
<evidence type="ECO:0008006" key="3">
    <source>
        <dbReference type="Google" id="ProtNLM"/>
    </source>
</evidence>
<dbReference type="OrthoDB" id="5342145at2"/>
<accession>A0A1H6Q418</accession>